<dbReference type="EMBL" id="JACKWY010000006">
    <property type="protein sequence ID" value="MBB6715379.1"/>
    <property type="molecule type" value="Genomic_DNA"/>
</dbReference>
<evidence type="ECO:0000313" key="1">
    <source>
        <dbReference type="EMBL" id="MBB6715379.1"/>
    </source>
</evidence>
<sequence>MKEELLKLLNEYKETKNCLEMGMDCLPEKDYAKGKLDLVNTIIEDLKKLAN</sequence>
<comment type="caution">
    <text evidence="1">The sequence shown here is derived from an EMBL/GenBank/DDBJ whole genome shotgun (WGS) entry which is preliminary data.</text>
</comment>
<gene>
    <name evidence="1" type="ORF">H7E68_11735</name>
</gene>
<dbReference type="Proteomes" id="UP000585258">
    <property type="component" value="Unassembled WGS sequence"/>
</dbReference>
<reference evidence="1 2" key="1">
    <citation type="submission" date="2020-08" db="EMBL/GenBank/DDBJ databases">
        <title>Clostridia isolated from Swiss meat.</title>
        <authorList>
            <person name="Wambui J."/>
            <person name="Stevens M.J.A."/>
            <person name="Stephan R."/>
        </authorList>
    </citation>
    <scope>NUCLEOTIDE SEQUENCE [LARGE SCALE GENOMIC DNA]</scope>
    <source>
        <strain evidence="1 2">CM001</strain>
    </source>
</reference>
<proteinExistence type="predicted"/>
<dbReference type="AlphaFoldDB" id="A0A7X0VRH5"/>
<protein>
    <submittedName>
        <fullName evidence="1">Uncharacterized protein</fullName>
    </submittedName>
</protein>
<accession>A0A7X0VRH5</accession>
<name>A0A7X0VRH5_9CLOT</name>
<evidence type="ECO:0000313" key="2">
    <source>
        <dbReference type="Proteomes" id="UP000585258"/>
    </source>
</evidence>
<organism evidence="1 2">
    <name type="scientific">Clostridium gasigenes</name>
    <dbReference type="NCBI Taxonomy" id="94869"/>
    <lineage>
        <taxon>Bacteria</taxon>
        <taxon>Bacillati</taxon>
        <taxon>Bacillota</taxon>
        <taxon>Clostridia</taxon>
        <taxon>Eubacteriales</taxon>
        <taxon>Clostridiaceae</taxon>
        <taxon>Clostridium</taxon>
    </lineage>
</organism>
<dbReference type="RefSeq" id="WP_185164682.1">
    <property type="nucleotide sequence ID" value="NZ_JACKWY010000006.1"/>
</dbReference>